<evidence type="ECO:0000313" key="9">
    <source>
        <dbReference type="Proteomes" id="UP000828251"/>
    </source>
</evidence>
<keyword evidence="6" id="KW-0472">Membrane</keyword>
<keyword evidence="5" id="KW-0344">Guanine-nucleotide releasing factor</keyword>
<dbReference type="OrthoDB" id="430364at2759"/>
<keyword evidence="9" id="KW-1185">Reference proteome</keyword>
<keyword evidence="3" id="KW-0813">Transport</keyword>
<dbReference type="Pfam" id="PF09324">
    <property type="entry name" value="Sec7-like_HDS"/>
    <property type="match status" value="1"/>
</dbReference>
<evidence type="ECO:0000256" key="6">
    <source>
        <dbReference type="ARBA" id="ARBA00023136"/>
    </source>
</evidence>
<dbReference type="AlphaFoldDB" id="A0A9D3ZEU3"/>
<dbReference type="GO" id="GO:0005085">
    <property type="term" value="F:guanyl-nucleotide exchange factor activity"/>
    <property type="evidence" value="ECO:0007669"/>
    <property type="project" value="UniProtKB-KW"/>
</dbReference>
<evidence type="ECO:0000313" key="8">
    <source>
        <dbReference type="EMBL" id="KAH1031069.1"/>
    </source>
</evidence>
<dbReference type="InterPro" id="IPR000904">
    <property type="entry name" value="Sec7_dom"/>
</dbReference>
<dbReference type="GO" id="GO:0016020">
    <property type="term" value="C:membrane"/>
    <property type="evidence" value="ECO:0007669"/>
    <property type="project" value="UniProtKB-SubCell"/>
</dbReference>
<dbReference type="InterPro" id="IPR015403">
    <property type="entry name" value="Mon2/Sec7/BIG1-like_HDS"/>
</dbReference>
<dbReference type="PANTHER" id="PTHR10663">
    <property type="entry name" value="GUANYL-NUCLEOTIDE EXCHANGE FACTOR"/>
    <property type="match status" value="1"/>
</dbReference>
<name>A0A9D3ZEU3_9ROSI</name>
<dbReference type="Pfam" id="PF01369">
    <property type="entry name" value="Sec7"/>
    <property type="match status" value="1"/>
</dbReference>
<dbReference type="InterPro" id="IPR016024">
    <property type="entry name" value="ARM-type_fold"/>
</dbReference>
<dbReference type="PANTHER" id="PTHR10663:SF108">
    <property type="entry name" value="BREFELDIN A-INHIBITED GUANINE NUCLEOTIDE-EXCHANGE PROTEIN 1"/>
    <property type="match status" value="1"/>
</dbReference>
<dbReference type="Gene3D" id="1.10.1000.11">
    <property type="entry name" value="Arf Nucleotide-binding Site Opener,domain 2"/>
    <property type="match status" value="1"/>
</dbReference>
<dbReference type="SMART" id="SM00222">
    <property type="entry name" value="Sec7"/>
    <property type="match status" value="1"/>
</dbReference>
<dbReference type="PROSITE" id="PS50190">
    <property type="entry name" value="SEC7"/>
    <property type="match status" value="1"/>
</dbReference>
<dbReference type="GO" id="GO:0032012">
    <property type="term" value="P:regulation of ARF protein signal transduction"/>
    <property type="evidence" value="ECO:0007669"/>
    <property type="project" value="InterPro"/>
</dbReference>
<evidence type="ECO:0000256" key="5">
    <source>
        <dbReference type="ARBA" id="ARBA00022658"/>
    </source>
</evidence>
<dbReference type="InterPro" id="IPR035999">
    <property type="entry name" value="Sec7_dom_sf"/>
</dbReference>
<dbReference type="FunFam" id="1.10.1000.11:FF:000005">
    <property type="entry name" value="Brefeldin A-inhibited guanine nucleotide-exchange 1"/>
    <property type="match status" value="1"/>
</dbReference>
<evidence type="ECO:0000259" key="7">
    <source>
        <dbReference type="PROSITE" id="PS50190"/>
    </source>
</evidence>
<dbReference type="SUPFAM" id="SSF48371">
    <property type="entry name" value="ARM repeat"/>
    <property type="match status" value="1"/>
</dbReference>
<keyword evidence="4" id="KW-0963">Cytoplasm</keyword>
<dbReference type="Gene3D" id="1.10.220.20">
    <property type="match status" value="1"/>
</dbReference>
<dbReference type="EMBL" id="JAIQCV010000013">
    <property type="protein sequence ID" value="KAH1031069.1"/>
    <property type="molecule type" value="Genomic_DNA"/>
</dbReference>
<dbReference type="SUPFAM" id="SSF48425">
    <property type="entry name" value="Sec7 domain"/>
    <property type="match status" value="1"/>
</dbReference>
<organism evidence="8 9">
    <name type="scientific">Gossypium stocksii</name>
    <dbReference type="NCBI Taxonomy" id="47602"/>
    <lineage>
        <taxon>Eukaryota</taxon>
        <taxon>Viridiplantae</taxon>
        <taxon>Streptophyta</taxon>
        <taxon>Embryophyta</taxon>
        <taxon>Tracheophyta</taxon>
        <taxon>Spermatophyta</taxon>
        <taxon>Magnoliopsida</taxon>
        <taxon>eudicotyledons</taxon>
        <taxon>Gunneridae</taxon>
        <taxon>Pentapetalae</taxon>
        <taxon>rosids</taxon>
        <taxon>malvids</taxon>
        <taxon>Malvales</taxon>
        <taxon>Malvaceae</taxon>
        <taxon>Malvoideae</taxon>
        <taxon>Gossypium</taxon>
    </lineage>
</organism>
<sequence>MIVTWIHQTYLKDICRVANGLLKTSLGPPSGSTTTLSTVQDIFLRHESVQCLVSVIKSMGAWMDQQLKIGDSDLPRSFESDTSSERPSTSIVEDGVVPDCVSLVNRKPSKGIEFLINTKKVSNSLEEVAAFLKNNTAGLNETVIGDYLDEREEFALRVMHAYVDSFNFKSMDFGEAIRFFLRGFRLLGEAQKIDRIMEKFAERYCKCNPNSFTSADTAYVQAHSVIMLNTDAHNNMVKEKMTKSDFIRNNRGIDDGKDLPEEYLGALYDQIVKNEIKMNADSSLPQNKQANSLNKLLGMDGLLNLVNWKQTEEKPLGANGLLIRHIQEQFKAKTGKSESAYHHISDVAILRFMVEVCWGPMLATFSVTLDQSDDRLATTQCLQGFRYAVHVAAVMGMQTQRCFCHICSKVFLHCAADMKQKNVDGWIVKVVQLFVSEAIISIAIEDGNHLQEAWEQILTCLSRIEHLQLLGEGAPVDAGVLSVSNSETDEKTSKPVGLQSLKKKGAIQNPAVMAVVRGGSYDSTTVRINSSGLVPPEQINQFIANLNLLDQIGNAELSHVFAHSQRLNSEAIVAFLKALCKVSMSELQSPTDPRVFSLTKLIEIGHYNMNRIRLVWSRMWHVLSDFFVSVALSKNLSVASFVMDSLWHLAMKFLELEELGNYNFQNEFLRPFVIIMQKCNSIEIRELIVRYISHMVLSRASNVKSGWRSVFIVFTAAADDEQKNIVLLAFETMEKIVREHFPHVSETEATTFMDCIKCLIKFTNSRINSDVSLNAIAFLRFCALKLAEGGLGCTGKSWDDGSSVSIIHKDDSDV</sequence>
<evidence type="ECO:0000256" key="4">
    <source>
        <dbReference type="ARBA" id="ARBA00022490"/>
    </source>
</evidence>
<accession>A0A9D3ZEU3</accession>
<comment type="subcellular location">
    <subcellularLocation>
        <location evidence="2">Cytoplasm</location>
        <location evidence="2">Cytosol</location>
    </subcellularLocation>
    <subcellularLocation>
        <location evidence="1">Membrane</location>
        <topology evidence="1">Peripheral membrane protein</topology>
        <orientation evidence="1">Cytoplasmic side</orientation>
    </subcellularLocation>
</comment>
<dbReference type="InterPro" id="IPR023394">
    <property type="entry name" value="Sec7_C_sf"/>
</dbReference>
<dbReference type="Proteomes" id="UP000828251">
    <property type="component" value="Unassembled WGS sequence"/>
</dbReference>
<dbReference type="GO" id="GO:0005829">
    <property type="term" value="C:cytosol"/>
    <property type="evidence" value="ECO:0007669"/>
    <property type="project" value="UniProtKB-SubCell"/>
</dbReference>
<dbReference type="CDD" id="cd00171">
    <property type="entry name" value="Sec7"/>
    <property type="match status" value="1"/>
</dbReference>
<protein>
    <recommendedName>
        <fullName evidence="7">SEC7 domain-containing protein</fullName>
    </recommendedName>
</protein>
<evidence type="ECO:0000256" key="3">
    <source>
        <dbReference type="ARBA" id="ARBA00022448"/>
    </source>
</evidence>
<evidence type="ECO:0000256" key="1">
    <source>
        <dbReference type="ARBA" id="ARBA00004287"/>
    </source>
</evidence>
<comment type="caution">
    <text evidence="8">The sequence shown here is derived from an EMBL/GenBank/DDBJ whole genome shotgun (WGS) entry which is preliminary data.</text>
</comment>
<proteinExistence type="predicted"/>
<reference evidence="8 9" key="1">
    <citation type="journal article" date="2021" name="Plant Biotechnol. J.">
        <title>Multi-omics assisted identification of the key and species-specific regulatory components of drought-tolerant mechanisms in Gossypium stocksii.</title>
        <authorList>
            <person name="Yu D."/>
            <person name="Ke L."/>
            <person name="Zhang D."/>
            <person name="Wu Y."/>
            <person name="Sun Y."/>
            <person name="Mei J."/>
            <person name="Sun J."/>
            <person name="Sun Y."/>
        </authorList>
    </citation>
    <scope>NUCLEOTIDE SEQUENCE [LARGE SCALE GENOMIC DNA]</scope>
    <source>
        <strain evidence="9">cv. E1</strain>
        <tissue evidence="8">Leaf</tissue>
    </source>
</reference>
<dbReference type="GO" id="GO:0005802">
    <property type="term" value="C:trans-Golgi network"/>
    <property type="evidence" value="ECO:0007669"/>
    <property type="project" value="TreeGrafter"/>
</dbReference>
<feature type="domain" description="SEC7" evidence="7">
    <location>
        <begin position="81"/>
        <end position="274"/>
    </location>
</feature>
<gene>
    <name evidence="8" type="ORF">J1N35_043243</name>
</gene>
<evidence type="ECO:0000256" key="2">
    <source>
        <dbReference type="ARBA" id="ARBA00004514"/>
    </source>
</evidence>